<dbReference type="PANTHER" id="PTHR45431">
    <property type="entry name" value="RHODANESE-LIKE DOMAIN-CONTAINING PROTEIN 15, CHLOROPLASTIC"/>
    <property type="match status" value="1"/>
</dbReference>
<dbReference type="SMART" id="SM00450">
    <property type="entry name" value="RHOD"/>
    <property type="match status" value="1"/>
</dbReference>
<feature type="domain" description="Rhodanese" evidence="2">
    <location>
        <begin position="39"/>
        <end position="131"/>
    </location>
</feature>
<sequence>MKMRTFLFKLFVLMAVLVPAVAFAEIKNEGAAKVDELIKSGKYVVIDVRTPEEYAAGHINGAVNYDYYSDDFEDNLEENLTDKSKSYIVYCRSGKRSLYSAQIMEELGYKDIINLEGGFLAWENAGKPVVK</sequence>
<feature type="signal peptide" evidence="1">
    <location>
        <begin position="1"/>
        <end position="24"/>
    </location>
</feature>
<dbReference type="PROSITE" id="PS50206">
    <property type="entry name" value="RHODANESE_3"/>
    <property type="match status" value="1"/>
</dbReference>
<keyword evidence="1" id="KW-0732">Signal</keyword>
<accession>A0A9D2K9I6</accession>
<proteinExistence type="predicted"/>
<dbReference type="CDD" id="cd00158">
    <property type="entry name" value="RHOD"/>
    <property type="match status" value="1"/>
</dbReference>
<reference evidence="3" key="2">
    <citation type="submission" date="2021-04" db="EMBL/GenBank/DDBJ databases">
        <authorList>
            <person name="Gilroy R."/>
        </authorList>
    </citation>
    <scope>NUCLEOTIDE SEQUENCE</scope>
    <source>
        <strain evidence="3">ChiW4-1371</strain>
    </source>
</reference>
<protein>
    <submittedName>
        <fullName evidence="3">Rhodanese-like domain-containing protein</fullName>
    </submittedName>
</protein>
<evidence type="ECO:0000256" key="1">
    <source>
        <dbReference type="SAM" id="SignalP"/>
    </source>
</evidence>
<dbReference type="AlphaFoldDB" id="A0A9D2K9I6"/>
<organism evidence="3 4">
    <name type="scientific">Candidatus Mucispirillum faecigallinarum</name>
    <dbReference type="NCBI Taxonomy" id="2838699"/>
    <lineage>
        <taxon>Bacteria</taxon>
        <taxon>Pseudomonadati</taxon>
        <taxon>Deferribacterota</taxon>
        <taxon>Deferribacteres</taxon>
        <taxon>Deferribacterales</taxon>
        <taxon>Mucispirillaceae</taxon>
        <taxon>Mucispirillum</taxon>
    </lineage>
</organism>
<dbReference type="PANTHER" id="PTHR45431:SF3">
    <property type="entry name" value="RHODANESE-LIKE DOMAIN-CONTAINING PROTEIN 15, CHLOROPLASTIC"/>
    <property type="match status" value="1"/>
</dbReference>
<comment type="caution">
    <text evidence="3">The sequence shown here is derived from an EMBL/GenBank/DDBJ whole genome shotgun (WGS) entry which is preliminary data.</text>
</comment>
<dbReference type="SUPFAM" id="SSF52821">
    <property type="entry name" value="Rhodanese/Cell cycle control phosphatase"/>
    <property type="match status" value="1"/>
</dbReference>
<evidence type="ECO:0000313" key="3">
    <source>
        <dbReference type="EMBL" id="HIZ88324.1"/>
    </source>
</evidence>
<reference evidence="3" key="1">
    <citation type="journal article" date="2021" name="PeerJ">
        <title>Extensive microbial diversity within the chicken gut microbiome revealed by metagenomics and culture.</title>
        <authorList>
            <person name="Gilroy R."/>
            <person name="Ravi A."/>
            <person name="Getino M."/>
            <person name="Pursley I."/>
            <person name="Horton D.L."/>
            <person name="Alikhan N.F."/>
            <person name="Baker D."/>
            <person name="Gharbi K."/>
            <person name="Hall N."/>
            <person name="Watson M."/>
            <person name="Adriaenssens E.M."/>
            <person name="Foster-Nyarko E."/>
            <person name="Jarju S."/>
            <person name="Secka A."/>
            <person name="Antonio M."/>
            <person name="Oren A."/>
            <person name="Chaudhuri R.R."/>
            <person name="La Ragione R."/>
            <person name="Hildebrand F."/>
            <person name="Pallen M.J."/>
        </authorList>
    </citation>
    <scope>NUCLEOTIDE SEQUENCE</scope>
    <source>
        <strain evidence="3">ChiW4-1371</strain>
    </source>
</reference>
<dbReference type="InterPro" id="IPR036873">
    <property type="entry name" value="Rhodanese-like_dom_sf"/>
</dbReference>
<dbReference type="Gene3D" id="3.40.250.10">
    <property type="entry name" value="Rhodanese-like domain"/>
    <property type="match status" value="1"/>
</dbReference>
<gene>
    <name evidence="3" type="ORF">H9804_00110</name>
</gene>
<name>A0A9D2K9I6_9BACT</name>
<dbReference type="Proteomes" id="UP000824176">
    <property type="component" value="Unassembled WGS sequence"/>
</dbReference>
<evidence type="ECO:0000259" key="2">
    <source>
        <dbReference type="PROSITE" id="PS50206"/>
    </source>
</evidence>
<dbReference type="InterPro" id="IPR001763">
    <property type="entry name" value="Rhodanese-like_dom"/>
</dbReference>
<feature type="chain" id="PRO_5039172323" evidence="1">
    <location>
        <begin position="25"/>
        <end position="131"/>
    </location>
</feature>
<dbReference type="EMBL" id="DXAQ01000004">
    <property type="protein sequence ID" value="HIZ88324.1"/>
    <property type="molecule type" value="Genomic_DNA"/>
</dbReference>
<dbReference type="InterPro" id="IPR052367">
    <property type="entry name" value="Thiosulfate_ST/Rhodanese-like"/>
</dbReference>
<evidence type="ECO:0000313" key="4">
    <source>
        <dbReference type="Proteomes" id="UP000824176"/>
    </source>
</evidence>
<dbReference type="Pfam" id="PF00581">
    <property type="entry name" value="Rhodanese"/>
    <property type="match status" value="1"/>
</dbReference>